<name>A0A7W7YZL0_9HYPH</name>
<comment type="caution">
    <text evidence="1">The sequence shown here is derived from an EMBL/GenBank/DDBJ whole genome shotgun (WGS) entry which is preliminary data.</text>
</comment>
<gene>
    <name evidence="1" type="ORF">HNQ66_004702</name>
</gene>
<accession>A0A7W7YZL0</accession>
<proteinExistence type="predicted"/>
<evidence type="ECO:0000313" key="1">
    <source>
        <dbReference type="EMBL" id="MBB5045265.1"/>
    </source>
</evidence>
<protein>
    <submittedName>
        <fullName evidence="1">Uncharacterized protein</fullName>
    </submittedName>
</protein>
<dbReference type="RefSeq" id="WP_184147282.1">
    <property type="nucleotide sequence ID" value="NZ_JACHIK010000036.1"/>
</dbReference>
<sequence length="175" mass="19430">MTKEDPYLDDKIAIIADFVGRDFMRLANELQQVQEQRSDMFIEVAERVGIGRRKAFALARIARLFEDLDIPDEQLNRIGWAKLNRISGHLDEDNAVHLLSLAESNTFYELDAILKGKQPIDGAKILLLHLKEADHARLYKLLVEHGAKPTGNGGLSGKEEALVNLLSGSSAPSGK</sequence>
<reference evidence="1 2" key="1">
    <citation type="submission" date="2020-08" db="EMBL/GenBank/DDBJ databases">
        <title>Genomic Encyclopedia of Type Strains, Phase IV (KMG-IV): sequencing the most valuable type-strain genomes for metagenomic binning, comparative biology and taxonomic classification.</title>
        <authorList>
            <person name="Goeker M."/>
        </authorList>
    </citation>
    <scope>NUCLEOTIDE SEQUENCE [LARGE SCALE GENOMIC DNA]</scope>
    <source>
        <strain evidence="1 2">DSM 21319</strain>
    </source>
</reference>
<dbReference type="EMBL" id="JACHIK010000036">
    <property type="protein sequence ID" value="MBB5045265.1"/>
    <property type="molecule type" value="Genomic_DNA"/>
</dbReference>
<dbReference type="AlphaFoldDB" id="A0A7W7YZL0"/>
<evidence type="ECO:0000313" key="2">
    <source>
        <dbReference type="Proteomes" id="UP000535406"/>
    </source>
</evidence>
<dbReference type="Proteomes" id="UP000535406">
    <property type="component" value="Unassembled WGS sequence"/>
</dbReference>
<organism evidence="1 2">
    <name type="scientific">Shinella fusca</name>
    <dbReference type="NCBI Taxonomy" id="544480"/>
    <lineage>
        <taxon>Bacteria</taxon>
        <taxon>Pseudomonadati</taxon>
        <taxon>Pseudomonadota</taxon>
        <taxon>Alphaproteobacteria</taxon>
        <taxon>Hyphomicrobiales</taxon>
        <taxon>Rhizobiaceae</taxon>
        <taxon>Shinella</taxon>
    </lineage>
</organism>
<keyword evidence="2" id="KW-1185">Reference proteome</keyword>